<dbReference type="EMBL" id="JACJSG010000007">
    <property type="protein sequence ID" value="MBD2500379.1"/>
    <property type="molecule type" value="Genomic_DNA"/>
</dbReference>
<keyword evidence="2" id="KW-1185">Reference proteome</keyword>
<sequence>MKLKAQRILWTDAKRSRYFLIPEKQKLARGSFQIQTLTGKQKKVTQMAIAGFEISQTEAKKYLQTEINQGMQQTKATFADITSSTPASDEDLLTPNIISSLLGITPQELENNPEAAQTAFVNLYTDIKALLGESNPEDSDETQAMRERIRSIRESIQAQAISVKIEELPENLQPRIEGYLQEILTQLENLTNQIDHPDTDGQNIDEVIETLTKDFLFKEEKRQEEDRKQQYKKSAQDAIAQSFQSRGLRSFAGGDFE</sequence>
<evidence type="ECO:0000313" key="1">
    <source>
        <dbReference type="EMBL" id="MBD2500379.1"/>
    </source>
</evidence>
<protein>
    <submittedName>
        <fullName evidence="1">Uncharacterized protein</fullName>
    </submittedName>
</protein>
<gene>
    <name evidence="1" type="ORF">H6G83_07055</name>
</gene>
<evidence type="ECO:0000313" key="2">
    <source>
        <dbReference type="Proteomes" id="UP000661112"/>
    </source>
</evidence>
<organism evidence="1 2">
    <name type="scientific">Anabaena azotica FACHB-119</name>
    <dbReference type="NCBI Taxonomy" id="947527"/>
    <lineage>
        <taxon>Bacteria</taxon>
        <taxon>Bacillati</taxon>
        <taxon>Cyanobacteriota</taxon>
        <taxon>Cyanophyceae</taxon>
        <taxon>Nostocales</taxon>
        <taxon>Nostocaceae</taxon>
        <taxon>Anabaena</taxon>
        <taxon>Anabaena azotica</taxon>
    </lineage>
</organism>
<dbReference type="RefSeq" id="WP_190469026.1">
    <property type="nucleotide sequence ID" value="NZ_JACJSG010000007.1"/>
</dbReference>
<proteinExistence type="predicted"/>
<name>A0ABR8CZK5_9NOST</name>
<accession>A0ABR8CZK5</accession>
<reference evidence="1 2" key="1">
    <citation type="journal article" date="2020" name="ISME J.">
        <title>Comparative genomics reveals insights into cyanobacterial evolution and habitat adaptation.</title>
        <authorList>
            <person name="Chen M.Y."/>
            <person name="Teng W.K."/>
            <person name="Zhao L."/>
            <person name="Hu C.X."/>
            <person name="Zhou Y.K."/>
            <person name="Han B.P."/>
            <person name="Song L.R."/>
            <person name="Shu W.S."/>
        </authorList>
    </citation>
    <scope>NUCLEOTIDE SEQUENCE [LARGE SCALE GENOMIC DNA]</scope>
    <source>
        <strain evidence="1 2">FACHB-119</strain>
    </source>
</reference>
<dbReference type="Proteomes" id="UP000661112">
    <property type="component" value="Unassembled WGS sequence"/>
</dbReference>
<comment type="caution">
    <text evidence="1">The sequence shown here is derived from an EMBL/GenBank/DDBJ whole genome shotgun (WGS) entry which is preliminary data.</text>
</comment>